<name>A0AAC9TWC5_9SPIR</name>
<evidence type="ECO:0000259" key="8">
    <source>
        <dbReference type="Pfam" id="PF07669"/>
    </source>
</evidence>
<dbReference type="InterPro" id="IPR011639">
    <property type="entry name" value="MethylTrfase_TaqI-like_dom"/>
</dbReference>
<dbReference type="Pfam" id="PF12950">
    <property type="entry name" value="TaqI_C"/>
    <property type="match status" value="1"/>
</dbReference>
<reference evidence="10 11" key="1">
    <citation type="submission" date="2017-02" db="EMBL/GenBank/DDBJ databases">
        <title>Complete genome sequence of Brachyspira hampsonii genomovar I strain NSH-16 (ATCC BAA-2463).</title>
        <authorList>
            <person name="Mirajkar N.S."/>
            <person name="Gebhart C.J."/>
        </authorList>
    </citation>
    <scope>NUCLEOTIDE SEQUENCE [LARGE SCALE GENOMIC DNA]</scope>
    <source>
        <strain evidence="10 11">NSH-16</strain>
    </source>
</reference>
<keyword evidence="6" id="KW-0238">DNA-binding</keyword>
<comment type="catalytic activity">
    <reaction evidence="7">
        <text>a 2'-deoxyadenosine in DNA + S-adenosyl-L-methionine = an N(6)-methyl-2'-deoxyadenosine in DNA + S-adenosyl-L-homocysteine + H(+)</text>
        <dbReference type="Rhea" id="RHEA:15197"/>
        <dbReference type="Rhea" id="RHEA-COMP:12418"/>
        <dbReference type="Rhea" id="RHEA-COMP:12419"/>
        <dbReference type="ChEBI" id="CHEBI:15378"/>
        <dbReference type="ChEBI" id="CHEBI:57856"/>
        <dbReference type="ChEBI" id="CHEBI:59789"/>
        <dbReference type="ChEBI" id="CHEBI:90615"/>
        <dbReference type="ChEBI" id="CHEBI:90616"/>
        <dbReference type="EC" id="2.1.1.72"/>
    </reaction>
</comment>
<gene>
    <name evidence="10" type="ORF">BHAMNSH16_11060</name>
</gene>
<evidence type="ECO:0000313" key="11">
    <source>
        <dbReference type="Proteomes" id="UP000264880"/>
    </source>
</evidence>
<keyword evidence="2" id="KW-0489">Methyltransferase</keyword>
<dbReference type="SUPFAM" id="SSF53335">
    <property type="entry name" value="S-adenosyl-L-methionine-dependent methyltransferases"/>
    <property type="match status" value="1"/>
</dbReference>
<evidence type="ECO:0000256" key="2">
    <source>
        <dbReference type="ARBA" id="ARBA00022603"/>
    </source>
</evidence>
<proteinExistence type="predicted"/>
<keyword evidence="5" id="KW-0680">Restriction system</keyword>
<evidence type="ECO:0000313" key="10">
    <source>
        <dbReference type="EMBL" id="ASJ22142.1"/>
    </source>
</evidence>
<evidence type="ECO:0000256" key="3">
    <source>
        <dbReference type="ARBA" id="ARBA00022679"/>
    </source>
</evidence>
<dbReference type="Proteomes" id="UP000264880">
    <property type="component" value="Chromosome"/>
</dbReference>
<dbReference type="GO" id="GO:0032259">
    <property type="term" value="P:methylation"/>
    <property type="evidence" value="ECO:0007669"/>
    <property type="project" value="UniProtKB-KW"/>
</dbReference>
<sequence length="421" mass="48828">MEKELKEGYKEANYKNYVLTGDIYQLFFEKSLDVLKVGGVVGMITSNKWMQANYGAITRNYFYKNANVNGVIDLGAGRFQGATVDTSIIIYSKNDGEIKINEPREFKALKFYDDLSELENIQFGDDKVIANHDKEWLIMNNLENSIFEKINKHKPLKDWDIHIYRGVLTGFNEAFVIDEETKDNLIKEDAKSAELIKPVLRGRDIKRYYSCYTSYLINTHNGIKEKNIPPINIKDYPAIKKHLDKYYKQLEKRLDKGITPYNLRNCAYLSSFTNINIVWQRITDRNKFVVSNEGEYILDSMAFINGLNSREKAYYILGVLNSNLVYFWIKHNVHEYGHTGFRLSNQYVEIIPIPEPDKDTENKLVNLVDSIIDLNKKLASEKNPNTIEMINTRIQAVDKAIDKIVYALYGLNDEEIKIIEG</sequence>
<evidence type="ECO:0000256" key="7">
    <source>
        <dbReference type="ARBA" id="ARBA00047942"/>
    </source>
</evidence>
<evidence type="ECO:0000256" key="6">
    <source>
        <dbReference type="ARBA" id="ARBA00023125"/>
    </source>
</evidence>
<dbReference type="InterPro" id="IPR025931">
    <property type="entry name" value="TaqI_C"/>
</dbReference>
<keyword evidence="4" id="KW-0949">S-adenosyl-L-methionine</keyword>
<keyword evidence="11" id="KW-1185">Reference proteome</keyword>
<protein>
    <recommendedName>
        <fullName evidence="1">site-specific DNA-methyltransferase (adenine-specific)</fullName>
        <ecNumber evidence="1">2.1.1.72</ecNumber>
    </recommendedName>
</protein>
<feature type="domain" description="Type II methyltransferase M.TaqI-like" evidence="8">
    <location>
        <begin position="4"/>
        <end position="75"/>
    </location>
</feature>
<organism evidence="10 11">
    <name type="scientific">Brachyspira hampsonii</name>
    <dbReference type="NCBI Taxonomy" id="1287055"/>
    <lineage>
        <taxon>Bacteria</taxon>
        <taxon>Pseudomonadati</taxon>
        <taxon>Spirochaetota</taxon>
        <taxon>Spirochaetia</taxon>
        <taxon>Brachyspirales</taxon>
        <taxon>Brachyspiraceae</taxon>
        <taxon>Brachyspira</taxon>
    </lineage>
</organism>
<dbReference type="GO" id="GO:0003677">
    <property type="term" value="F:DNA binding"/>
    <property type="evidence" value="ECO:0007669"/>
    <property type="project" value="UniProtKB-KW"/>
</dbReference>
<evidence type="ECO:0000256" key="5">
    <source>
        <dbReference type="ARBA" id="ARBA00022747"/>
    </source>
</evidence>
<dbReference type="Pfam" id="PF07669">
    <property type="entry name" value="Eco57I"/>
    <property type="match status" value="1"/>
</dbReference>
<dbReference type="GO" id="GO:0009307">
    <property type="term" value="P:DNA restriction-modification system"/>
    <property type="evidence" value="ECO:0007669"/>
    <property type="project" value="UniProtKB-KW"/>
</dbReference>
<evidence type="ECO:0000259" key="9">
    <source>
        <dbReference type="Pfam" id="PF12950"/>
    </source>
</evidence>
<dbReference type="InterPro" id="IPR050953">
    <property type="entry name" value="N4_N6_ade-DNA_methylase"/>
</dbReference>
<dbReference type="Gene3D" id="3.40.50.150">
    <property type="entry name" value="Vaccinia Virus protein VP39"/>
    <property type="match status" value="1"/>
</dbReference>
<dbReference type="GO" id="GO:0009007">
    <property type="term" value="F:site-specific DNA-methyltransferase (adenine-specific) activity"/>
    <property type="evidence" value="ECO:0007669"/>
    <property type="project" value="UniProtKB-EC"/>
</dbReference>
<dbReference type="EMBL" id="CP019914">
    <property type="protein sequence ID" value="ASJ22142.1"/>
    <property type="molecule type" value="Genomic_DNA"/>
</dbReference>
<dbReference type="InterPro" id="IPR029063">
    <property type="entry name" value="SAM-dependent_MTases_sf"/>
</dbReference>
<keyword evidence="3" id="KW-0808">Transferase</keyword>
<dbReference type="KEGG" id="bhp:BHAMNSH16_11060"/>
<dbReference type="PANTHER" id="PTHR33841:SF1">
    <property type="entry name" value="DNA METHYLTRANSFERASE A"/>
    <property type="match status" value="1"/>
</dbReference>
<feature type="domain" description="TaqI-like C-terminal specificity" evidence="9">
    <location>
        <begin position="197"/>
        <end position="353"/>
    </location>
</feature>
<dbReference type="PANTHER" id="PTHR33841">
    <property type="entry name" value="DNA METHYLTRANSFERASE YEEA-RELATED"/>
    <property type="match status" value="1"/>
</dbReference>
<dbReference type="AlphaFoldDB" id="A0AAC9TWC5"/>
<accession>A0AAC9TWC5</accession>
<evidence type="ECO:0000256" key="4">
    <source>
        <dbReference type="ARBA" id="ARBA00022691"/>
    </source>
</evidence>
<evidence type="ECO:0000256" key="1">
    <source>
        <dbReference type="ARBA" id="ARBA00011900"/>
    </source>
</evidence>
<dbReference type="EC" id="2.1.1.72" evidence="1"/>